<proteinExistence type="predicted"/>
<protein>
    <submittedName>
        <fullName evidence="1">Uncharacterized protein</fullName>
    </submittedName>
</protein>
<gene>
    <name evidence="1" type="ORF">JT31_08040</name>
</gene>
<accession>A0A089PWY8</accession>
<name>A0A089PWY8_9ENTR</name>
<dbReference type="EMBL" id="CP009451">
    <property type="protein sequence ID" value="AIR04563.1"/>
    <property type="molecule type" value="Genomic_DNA"/>
</dbReference>
<dbReference type="Proteomes" id="UP000029481">
    <property type="component" value="Chromosome"/>
</dbReference>
<keyword evidence="2" id="KW-1185">Reference proteome</keyword>
<dbReference type="OrthoDB" id="9872665at2"/>
<evidence type="ECO:0000313" key="1">
    <source>
        <dbReference type="EMBL" id="AIR04563.1"/>
    </source>
</evidence>
<dbReference type="KEGG" id="cnt:JT31_08040"/>
<dbReference type="AlphaFoldDB" id="A0A089PWY8"/>
<sequence length="306" mass="35167">MMKITTAAFCGLMHVRQQYFDEIRKRESDFPVPVMETLDGELWDEMQCQLFSDAMVSRLQSSRFQRYCRACELSVKILMHYSQMYSSEKILFAACADVTDYEKWLSLHNTHAKQMSDSIDAMASDVKSLGKGLQRLRSEQGLLAGPEESVAKRTKTLVALATVEKEFAGKVKKLSQRYANYDFYLQGNGHLGWMFPADDRAELMEIFVQANRLQSALKQSQVSRIMKSARDFRSKAASFKATAVAITGDALVAESAYREFMHRNPTLLTNQRQKEQEEIRAQEVERHQRRNFIQKLAVWFVRVTGA</sequence>
<organism evidence="1 2">
    <name type="scientific">Cedecea neteri</name>
    <dbReference type="NCBI Taxonomy" id="158822"/>
    <lineage>
        <taxon>Bacteria</taxon>
        <taxon>Pseudomonadati</taxon>
        <taxon>Pseudomonadota</taxon>
        <taxon>Gammaproteobacteria</taxon>
        <taxon>Enterobacterales</taxon>
        <taxon>Enterobacteriaceae</taxon>
        <taxon>Cedecea</taxon>
    </lineage>
</organism>
<dbReference type="RefSeq" id="WP_038475294.1">
    <property type="nucleotide sequence ID" value="NZ_CP009451.1"/>
</dbReference>
<evidence type="ECO:0000313" key="2">
    <source>
        <dbReference type="Proteomes" id="UP000029481"/>
    </source>
</evidence>
<reference evidence="1 2" key="1">
    <citation type="submission" date="2014-09" db="EMBL/GenBank/DDBJ databases">
        <title>Cedecea neteri SSMD04 Genome Sequencing.</title>
        <authorList>
            <person name="Tan J.-Y."/>
        </authorList>
    </citation>
    <scope>NUCLEOTIDE SEQUENCE [LARGE SCALE GENOMIC DNA]</scope>
    <source>
        <strain evidence="1 2">SSMD04</strain>
    </source>
</reference>